<feature type="domain" description="MaoC-like" evidence="1">
    <location>
        <begin position="181"/>
        <end position="264"/>
    </location>
</feature>
<evidence type="ECO:0000313" key="3">
    <source>
        <dbReference type="Proteomes" id="UP000470213"/>
    </source>
</evidence>
<dbReference type="Pfam" id="PF01575">
    <property type="entry name" value="MaoC_dehydratas"/>
    <property type="match status" value="1"/>
</dbReference>
<dbReference type="Proteomes" id="UP000470213">
    <property type="component" value="Unassembled WGS sequence"/>
</dbReference>
<dbReference type="SUPFAM" id="SSF54637">
    <property type="entry name" value="Thioesterase/thiol ester dehydrase-isomerase"/>
    <property type="match status" value="1"/>
</dbReference>
<evidence type="ECO:0000259" key="1">
    <source>
        <dbReference type="Pfam" id="PF01575"/>
    </source>
</evidence>
<keyword evidence="3" id="KW-1185">Reference proteome</keyword>
<gene>
    <name evidence="2" type="ORF">GTH32_13390</name>
</gene>
<dbReference type="EMBL" id="JAAAWN010000018">
    <property type="protein sequence ID" value="NDV92169.1"/>
    <property type="molecule type" value="Genomic_DNA"/>
</dbReference>
<proteinExistence type="predicted"/>
<accession>A0A7X5LMQ5</accession>
<dbReference type="InterPro" id="IPR029069">
    <property type="entry name" value="HotDog_dom_sf"/>
</dbReference>
<name>A0A7X5LMQ5_9ALTE</name>
<dbReference type="PANTHER" id="PTHR43841">
    <property type="entry name" value="3-HYDROXYACYL-THIOESTER DEHYDRATASE HTDX-RELATED"/>
    <property type="match status" value="1"/>
</dbReference>
<dbReference type="InterPro" id="IPR002539">
    <property type="entry name" value="MaoC-like_dom"/>
</dbReference>
<reference evidence="2 3" key="1">
    <citation type="submission" date="2020-01" db="EMBL/GenBank/DDBJ databases">
        <authorList>
            <person name="Chen J."/>
            <person name="Zhu S."/>
            <person name="Yang J."/>
        </authorList>
    </citation>
    <scope>NUCLEOTIDE SEQUENCE [LARGE SCALE GENOMIC DNA]</scope>
    <source>
        <strain evidence="2 3">345S023</strain>
    </source>
</reference>
<sequence length="283" mass="32760">MFREYIKALFKRADSRQLSQFRPPTLPPRIYTKYINVDSTHYQKFCHETQWHSDDHMHPLYLQVLSLPLQMQCLLDKKSPFPLLGLIHYANKVQVHGNCNITDVFECRVKFSDVRPHSRGWEFDVSLFAFQHGQCVYEAISTYLLKAKAVHVAPKPIPAQTNDSCFEESQCEIGTLDVSTDIGRRYAKLSGDYNPIHLYPFTAKAFGFKQPIAHGMWTLARTISVVMQNEDKVLSQVDCYFKRPIYLPSKVQLITYCETENACNVDVVDEEHAYTHLKAQLTF</sequence>
<dbReference type="RefSeq" id="WP_163086511.1">
    <property type="nucleotide sequence ID" value="NZ_JAAAWN010000018.1"/>
</dbReference>
<dbReference type="AlphaFoldDB" id="A0A7X5LMQ5"/>
<protein>
    <recommendedName>
        <fullName evidence="1">MaoC-like domain-containing protein</fullName>
    </recommendedName>
</protein>
<organism evidence="2 3">
    <name type="scientific">Alteromonas profundi</name>
    <dbReference type="NCBI Taxonomy" id="2696062"/>
    <lineage>
        <taxon>Bacteria</taxon>
        <taxon>Pseudomonadati</taxon>
        <taxon>Pseudomonadota</taxon>
        <taxon>Gammaproteobacteria</taxon>
        <taxon>Alteromonadales</taxon>
        <taxon>Alteromonadaceae</taxon>
        <taxon>Alteromonas/Salinimonas group</taxon>
        <taxon>Alteromonas</taxon>
    </lineage>
</organism>
<evidence type="ECO:0000313" key="2">
    <source>
        <dbReference type="EMBL" id="NDV92169.1"/>
    </source>
</evidence>
<dbReference type="Gene3D" id="3.10.129.10">
    <property type="entry name" value="Hotdog Thioesterase"/>
    <property type="match status" value="1"/>
</dbReference>
<dbReference type="PANTHER" id="PTHR43841:SF3">
    <property type="entry name" value="(3R)-HYDROXYACYL-ACP DEHYDRATASE SUBUNIT HADB"/>
    <property type="match status" value="1"/>
</dbReference>
<comment type="caution">
    <text evidence="2">The sequence shown here is derived from an EMBL/GenBank/DDBJ whole genome shotgun (WGS) entry which is preliminary data.</text>
</comment>